<keyword evidence="2" id="KW-0812">Transmembrane</keyword>
<dbReference type="STRING" id="497965.Cyan7822_4747"/>
<keyword evidence="2" id="KW-1133">Transmembrane helix</keyword>
<feature type="transmembrane region" description="Helical" evidence="2">
    <location>
        <begin position="44"/>
        <end position="64"/>
    </location>
</feature>
<dbReference type="RefSeq" id="WP_013324690.1">
    <property type="nucleotide sequence ID" value="NC_014501.1"/>
</dbReference>
<dbReference type="OrthoDB" id="9790852at2"/>
<organism evidence="4 5">
    <name type="scientific">Gloeothece verrucosa (strain PCC 7822)</name>
    <name type="common">Cyanothece sp. (strain PCC 7822)</name>
    <dbReference type="NCBI Taxonomy" id="497965"/>
    <lineage>
        <taxon>Bacteria</taxon>
        <taxon>Bacillati</taxon>
        <taxon>Cyanobacteriota</taxon>
        <taxon>Cyanophyceae</taxon>
        <taxon>Oscillatoriophycideae</taxon>
        <taxon>Chroococcales</taxon>
        <taxon>Aphanothecaceae</taxon>
        <taxon>Gloeothece</taxon>
        <taxon>Gloeothece verrucosa</taxon>
    </lineage>
</organism>
<reference evidence="5" key="1">
    <citation type="journal article" date="2011" name="MBio">
        <title>Novel metabolic attributes of the genus Cyanothece, comprising a group of unicellular nitrogen-fixing Cyanobacteria.</title>
        <authorList>
            <person name="Bandyopadhyay A."/>
            <person name="Elvitigala T."/>
            <person name="Welsh E."/>
            <person name="Stockel J."/>
            <person name="Liberton M."/>
            <person name="Min H."/>
            <person name="Sherman L.A."/>
            <person name="Pakrasi H.B."/>
        </authorList>
    </citation>
    <scope>NUCLEOTIDE SEQUENCE [LARGE SCALE GENOMIC DNA]</scope>
    <source>
        <strain evidence="5">PCC 7822</strain>
    </source>
</reference>
<dbReference type="Proteomes" id="UP000008206">
    <property type="component" value="Chromosome"/>
</dbReference>
<protein>
    <recommendedName>
        <fullName evidence="3">EamA domain-containing protein</fullName>
    </recommendedName>
</protein>
<dbReference type="AlphaFoldDB" id="E0UFF6"/>
<feature type="transmembrane region" description="Helical" evidence="2">
    <location>
        <begin position="255"/>
        <end position="275"/>
    </location>
</feature>
<sequence length="306" mass="33066">MRIINKIQESKVGMILALGVLAISTAAIFIRLCFEIAGVQGVGFSLFLAASRLIIAATILLPRWPNLKYTQENRSATYYACGAGCCLALHFATWITSLSFTSIATSTTLVTTTPVWISLLSWWWFGEKLTKPMIRGITIALVGGILITLGDGSIGGENNNPLLGDFLALIGAWMASLYLLLGREAQRFGFSVGNYILIAYSSAALLLLPFPLLMGTSYLGYPKEVYLYVLLMAIFSQLIGHTTLNWAVRSISPTLVALAILFEPVGSSVFGWIIFGELPPQLVILGGVVVLIGVAIAIIAKTENRE</sequence>
<dbReference type="InterPro" id="IPR037185">
    <property type="entry name" value="EmrE-like"/>
</dbReference>
<feature type="transmembrane region" description="Helical" evidence="2">
    <location>
        <begin position="162"/>
        <end position="181"/>
    </location>
</feature>
<comment type="similarity">
    <text evidence="1">Belongs to the EamA transporter family.</text>
</comment>
<feature type="transmembrane region" description="Helical" evidence="2">
    <location>
        <begin position="225"/>
        <end position="248"/>
    </location>
</feature>
<keyword evidence="5" id="KW-1185">Reference proteome</keyword>
<gene>
    <name evidence="4" type="ordered locus">Cyan7822_4747</name>
</gene>
<keyword evidence="2" id="KW-0472">Membrane</keyword>
<dbReference type="EMBL" id="CP002198">
    <property type="protein sequence ID" value="ADN16650.1"/>
    <property type="molecule type" value="Genomic_DNA"/>
</dbReference>
<accession>E0UFF6</accession>
<feature type="transmembrane region" description="Helical" evidence="2">
    <location>
        <begin position="281"/>
        <end position="300"/>
    </location>
</feature>
<dbReference type="HOGENOM" id="CLU_033863_0_2_3"/>
<feature type="transmembrane region" description="Helical" evidence="2">
    <location>
        <begin position="12"/>
        <end position="32"/>
    </location>
</feature>
<dbReference type="Gene3D" id="1.10.3730.20">
    <property type="match status" value="1"/>
</dbReference>
<feature type="domain" description="EamA" evidence="3">
    <location>
        <begin position="15"/>
        <end position="148"/>
    </location>
</feature>
<feature type="transmembrane region" description="Helical" evidence="2">
    <location>
        <begin position="76"/>
        <end position="97"/>
    </location>
</feature>
<dbReference type="PANTHER" id="PTHR22911">
    <property type="entry name" value="ACYL-MALONYL CONDENSING ENZYME-RELATED"/>
    <property type="match status" value="1"/>
</dbReference>
<dbReference type="GO" id="GO:0016020">
    <property type="term" value="C:membrane"/>
    <property type="evidence" value="ECO:0007669"/>
    <property type="project" value="InterPro"/>
</dbReference>
<feature type="domain" description="EamA" evidence="3">
    <location>
        <begin position="163"/>
        <end position="297"/>
    </location>
</feature>
<evidence type="ECO:0000313" key="4">
    <source>
        <dbReference type="EMBL" id="ADN16650.1"/>
    </source>
</evidence>
<dbReference type="InterPro" id="IPR000620">
    <property type="entry name" value="EamA_dom"/>
</dbReference>
<evidence type="ECO:0000259" key="3">
    <source>
        <dbReference type="Pfam" id="PF00892"/>
    </source>
</evidence>
<evidence type="ECO:0000256" key="2">
    <source>
        <dbReference type="SAM" id="Phobius"/>
    </source>
</evidence>
<dbReference type="Pfam" id="PF00892">
    <property type="entry name" value="EamA"/>
    <property type="match status" value="2"/>
</dbReference>
<feature type="transmembrane region" description="Helical" evidence="2">
    <location>
        <begin position="137"/>
        <end position="156"/>
    </location>
</feature>
<dbReference type="SUPFAM" id="SSF103481">
    <property type="entry name" value="Multidrug resistance efflux transporter EmrE"/>
    <property type="match status" value="2"/>
</dbReference>
<name>E0UFF6_GLOV7</name>
<dbReference type="KEGG" id="cyj:Cyan7822_4747"/>
<dbReference type="PANTHER" id="PTHR22911:SF76">
    <property type="entry name" value="EAMA DOMAIN-CONTAINING PROTEIN"/>
    <property type="match status" value="1"/>
</dbReference>
<proteinExistence type="inferred from homology"/>
<evidence type="ECO:0000256" key="1">
    <source>
        <dbReference type="ARBA" id="ARBA00007362"/>
    </source>
</evidence>
<evidence type="ECO:0000313" key="5">
    <source>
        <dbReference type="Proteomes" id="UP000008206"/>
    </source>
</evidence>
<feature type="transmembrane region" description="Helical" evidence="2">
    <location>
        <begin position="193"/>
        <end position="213"/>
    </location>
</feature>
<dbReference type="eggNOG" id="COG0697">
    <property type="taxonomic scope" value="Bacteria"/>
</dbReference>
<feature type="transmembrane region" description="Helical" evidence="2">
    <location>
        <begin position="103"/>
        <end position="125"/>
    </location>
</feature>